<gene>
    <name evidence="4" type="primary">torT</name>
    <name evidence="4" type="ORF">FKV68_08575</name>
</gene>
<reference evidence="4 5" key="1">
    <citation type="submission" date="2019-06" db="EMBL/GenBank/DDBJ databases">
        <title>Complete genome sequence of Ensifer mexicanus ITTG R7 isolated from nodules of Acacia angustissima (Mill.) Kuntze.</title>
        <authorList>
            <person name="Rincon-Rosales R."/>
            <person name="Rogel M.A."/>
            <person name="Guerrero G."/>
            <person name="Rincon-Molina C.I."/>
            <person name="Lopez-Lopez A."/>
            <person name="Martinez-Romero E."/>
        </authorList>
    </citation>
    <scope>NUCLEOTIDE SEQUENCE [LARGE SCALE GENOMIC DNA]</scope>
    <source>
        <strain evidence="4 5">ITTG R7</strain>
    </source>
</reference>
<dbReference type="NCBIfam" id="NF008185">
    <property type="entry name" value="PRK10936.1"/>
    <property type="match status" value="1"/>
</dbReference>
<dbReference type="GO" id="GO:0030313">
    <property type="term" value="C:cell envelope"/>
    <property type="evidence" value="ECO:0007669"/>
    <property type="project" value="UniProtKB-SubCell"/>
</dbReference>
<dbReference type="Pfam" id="PF13407">
    <property type="entry name" value="Peripla_BP_4"/>
    <property type="match status" value="1"/>
</dbReference>
<dbReference type="GO" id="GO:0030246">
    <property type="term" value="F:carbohydrate binding"/>
    <property type="evidence" value="ECO:0007669"/>
    <property type="project" value="UniProtKB-ARBA"/>
</dbReference>
<dbReference type="PANTHER" id="PTHR46847:SF1">
    <property type="entry name" value="D-ALLOSE-BINDING PERIPLASMIC PROTEIN-RELATED"/>
    <property type="match status" value="1"/>
</dbReference>
<organism evidence="4 5">
    <name type="scientific">Sinorhizobium mexicanum</name>
    <dbReference type="NCBI Taxonomy" id="375549"/>
    <lineage>
        <taxon>Bacteria</taxon>
        <taxon>Pseudomonadati</taxon>
        <taxon>Pseudomonadota</taxon>
        <taxon>Alphaproteobacteria</taxon>
        <taxon>Hyphomicrobiales</taxon>
        <taxon>Rhizobiaceae</taxon>
        <taxon>Sinorhizobium/Ensifer group</taxon>
        <taxon>Sinorhizobium</taxon>
    </lineage>
</organism>
<accession>A0A859QML4</accession>
<dbReference type="PANTHER" id="PTHR46847">
    <property type="entry name" value="D-ALLOSE-BINDING PERIPLASMIC PROTEIN-RELATED"/>
    <property type="match status" value="1"/>
</dbReference>
<dbReference type="CDD" id="cd06306">
    <property type="entry name" value="PBP1_TorT-like"/>
    <property type="match status" value="1"/>
</dbReference>
<keyword evidence="3" id="KW-0732">Signal</keyword>
<proteinExistence type="inferred from homology"/>
<dbReference type="InterPro" id="IPR028082">
    <property type="entry name" value="Peripla_BP_I"/>
</dbReference>
<dbReference type="EMBL" id="CP041238">
    <property type="protein sequence ID" value="QLL61496.1"/>
    <property type="molecule type" value="Genomic_DNA"/>
</dbReference>
<evidence type="ECO:0000256" key="1">
    <source>
        <dbReference type="ARBA" id="ARBA00004196"/>
    </source>
</evidence>
<comment type="subcellular location">
    <subcellularLocation>
        <location evidence="1">Cell envelope</location>
    </subcellularLocation>
</comment>
<name>A0A859QML4_9HYPH</name>
<evidence type="ECO:0000313" key="4">
    <source>
        <dbReference type="EMBL" id="QLL61496.1"/>
    </source>
</evidence>
<dbReference type="SUPFAM" id="SSF53822">
    <property type="entry name" value="Periplasmic binding protein-like I"/>
    <property type="match status" value="1"/>
</dbReference>
<evidence type="ECO:0000256" key="2">
    <source>
        <dbReference type="ARBA" id="ARBA00007639"/>
    </source>
</evidence>
<dbReference type="InterPro" id="IPR025997">
    <property type="entry name" value="SBP_2_dom"/>
</dbReference>
<protein>
    <submittedName>
        <fullName evidence="4">TMAO reductase system periplasmic protein TorT</fullName>
    </submittedName>
</protein>
<keyword evidence="5" id="KW-1185">Reference proteome</keyword>
<comment type="similarity">
    <text evidence="2">Belongs to the bacterial solute-binding protein 2 family.</text>
</comment>
<dbReference type="RefSeq" id="WP_180941047.1">
    <property type="nucleotide sequence ID" value="NZ_CP041238.1"/>
</dbReference>
<sequence length="396" mass="41752">MKMPKLLASLCCTAALVIASAAMAEQPSPTPIVTEANGIFADTSKNSAEALKKAVTAENWAVPVVVVDCDLPGCDGSRTPSVYTPLPVNEIKGKWNICAVIPHLKDPYWVGQNAGFVAEAERTGVSLQIYEAGGYTEISKQINQLNNCVAAGADAVIVSAVSSEALSPVVERIKNEGTVVIDLVNSLATPAVTGRALFDHCTIGTFMGKYLKESGEAIKAVWLPGPSGMALLEKLMTCFSNEAGDKIEILTKIYGDTGKDAQLALVENAINAYPEMNYILGSAVTAEAAVGPLAQNGLTDTVKTASYYMTPGLYEQLKAGKATCAAAGNEMILSRIAIDMAIRALEEKPFNGGKYVSMTANVICGPSAGEKFNNVDTMSKELNLPPEGFRPVFSVN</sequence>
<dbReference type="AlphaFoldDB" id="A0A859QML4"/>
<evidence type="ECO:0000256" key="3">
    <source>
        <dbReference type="ARBA" id="ARBA00022729"/>
    </source>
</evidence>
<dbReference type="KEGG" id="emx:FKV68_08575"/>
<evidence type="ECO:0000313" key="5">
    <source>
        <dbReference type="Proteomes" id="UP000510721"/>
    </source>
</evidence>
<dbReference type="Gene3D" id="3.40.50.2300">
    <property type="match status" value="2"/>
</dbReference>
<dbReference type="Proteomes" id="UP000510721">
    <property type="component" value="Chromosome"/>
</dbReference>